<feature type="domain" description="Xylanolytic transcriptional activator regulatory" evidence="7">
    <location>
        <begin position="300"/>
        <end position="374"/>
    </location>
</feature>
<dbReference type="PANTHER" id="PTHR47424">
    <property type="entry name" value="REGULATORY PROTEIN GAL4"/>
    <property type="match status" value="1"/>
</dbReference>
<keyword evidence="2" id="KW-0238">DNA-binding</keyword>
<comment type="caution">
    <text evidence="8">The sequence shown here is derived from an EMBL/GenBank/DDBJ whole genome shotgun (WGS) entry which is preliminary data.</text>
</comment>
<evidence type="ECO:0000256" key="2">
    <source>
        <dbReference type="ARBA" id="ARBA00023125"/>
    </source>
</evidence>
<evidence type="ECO:0000313" key="9">
    <source>
        <dbReference type="Proteomes" id="UP001465668"/>
    </source>
</evidence>
<dbReference type="EMBL" id="JARVKM010000033">
    <property type="protein sequence ID" value="KAK9775670.1"/>
    <property type="molecule type" value="Genomic_DNA"/>
</dbReference>
<feature type="region of interest" description="Disordered" evidence="5">
    <location>
        <begin position="138"/>
        <end position="181"/>
    </location>
</feature>
<feature type="region of interest" description="Disordered" evidence="5">
    <location>
        <begin position="1"/>
        <end position="23"/>
    </location>
</feature>
<feature type="transmembrane region" description="Helical" evidence="6">
    <location>
        <begin position="574"/>
        <end position="595"/>
    </location>
</feature>
<organism evidence="8 9">
    <name type="scientific">Seiridium cardinale</name>
    <dbReference type="NCBI Taxonomy" id="138064"/>
    <lineage>
        <taxon>Eukaryota</taxon>
        <taxon>Fungi</taxon>
        <taxon>Dikarya</taxon>
        <taxon>Ascomycota</taxon>
        <taxon>Pezizomycotina</taxon>
        <taxon>Sordariomycetes</taxon>
        <taxon>Xylariomycetidae</taxon>
        <taxon>Amphisphaeriales</taxon>
        <taxon>Sporocadaceae</taxon>
        <taxon>Seiridium</taxon>
    </lineage>
</organism>
<keyword evidence="6" id="KW-1133">Transmembrane helix</keyword>
<dbReference type="PANTHER" id="PTHR47424:SF3">
    <property type="entry name" value="REGULATORY PROTEIN GAL4"/>
    <property type="match status" value="1"/>
</dbReference>
<feature type="compositionally biased region" description="Polar residues" evidence="5">
    <location>
        <begin position="140"/>
        <end position="156"/>
    </location>
</feature>
<protein>
    <submittedName>
        <fullName evidence="8">Transcription factor domain-containing protein</fullName>
    </submittedName>
</protein>
<gene>
    <name evidence="8" type="ORF">SCAR479_07777</name>
</gene>
<dbReference type="SMART" id="SM00906">
    <property type="entry name" value="Fungal_trans"/>
    <property type="match status" value="1"/>
</dbReference>
<dbReference type="CDD" id="cd12148">
    <property type="entry name" value="fungal_TF_MHR"/>
    <property type="match status" value="1"/>
</dbReference>
<evidence type="ECO:0000256" key="1">
    <source>
        <dbReference type="ARBA" id="ARBA00023015"/>
    </source>
</evidence>
<evidence type="ECO:0000256" key="4">
    <source>
        <dbReference type="ARBA" id="ARBA00023242"/>
    </source>
</evidence>
<dbReference type="InterPro" id="IPR007219">
    <property type="entry name" value="XnlR_reg_dom"/>
</dbReference>
<feature type="compositionally biased region" description="Basic and acidic residues" evidence="5">
    <location>
        <begin position="158"/>
        <end position="174"/>
    </location>
</feature>
<keyword evidence="9" id="KW-1185">Reference proteome</keyword>
<sequence>MRKPLSPPPHQYRSSEFDRHPNLSPMFTPKRFLQLVETRLADLENDVRALKRQNGGGLQHNLTAVDASPSYATANGLIVRNELDETGVSPDATDGVGTIEFTDEKDSAYFGRSSNIAFMRNIRRALGCVLKNRRDPSSLARITSRSSPQVTLQVSRPESPRSRYQERSTSRHSDQGSLGLPPTAETKALVKEFFASTGVLFPYIHQASFLKTFEQVSSSNFRTLRRSWLGLLYIILAMATMTGSNLCADSTERAARAEVFFSRSEKLSIALLMSGPTVETVQTMLLMSLYLQGTNRSVKTWNIHGLAVKAAFQLGLHSNDSSRNLSGVELETRNRTWYGCVVLDRTLSMTFGRPPTIPGSVFALEMLPLTLNNVRSMSDEMANPTRRIDNYVRTPLPNIRGYSGHGYIAQENPEVLSSMFFNETIKLYKIMWTVIDTLYACNIDSQTEESILTVASNILRIEQQFLEWESSLNPVLVLIQAQELSFNTTYTLARRLRVILTLRFHNLCILAYRPCLDFHLNKLGGQPVTNSGTSIFMQIGGRNVQACFQSASSIIGIVHSITHSAGPSLKLLGAWWFTLYYTFNATLAIAAIMLMDRAHGRVDHSESDIPGATLRASLIEGIECLPLIDPGNPVVSKCTQVASTISRYLDLLGRQTTLFLASISSSNTDDETMETATASVEATNIDQTQVSASGNLGYFPVDLSHIGLDWDIESSGPIFFSDTMNEIGDTDLFY</sequence>
<evidence type="ECO:0000256" key="3">
    <source>
        <dbReference type="ARBA" id="ARBA00023163"/>
    </source>
</evidence>
<dbReference type="Pfam" id="PF04082">
    <property type="entry name" value="Fungal_trans"/>
    <property type="match status" value="1"/>
</dbReference>
<dbReference type="InterPro" id="IPR051127">
    <property type="entry name" value="Fungal_SecMet_Regulators"/>
</dbReference>
<name>A0ABR2XPR7_9PEZI</name>
<keyword evidence="6" id="KW-0472">Membrane</keyword>
<keyword evidence="4" id="KW-0539">Nucleus</keyword>
<evidence type="ECO:0000313" key="8">
    <source>
        <dbReference type="EMBL" id="KAK9775670.1"/>
    </source>
</evidence>
<reference evidence="8 9" key="1">
    <citation type="submission" date="2024-02" db="EMBL/GenBank/DDBJ databases">
        <title>First draft genome assembly of two strains of Seiridium cardinale.</title>
        <authorList>
            <person name="Emiliani G."/>
            <person name="Scali E."/>
        </authorList>
    </citation>
    <scope>NUCLEOTIDE SEQUENCE [LARGE SCALE GENOMIC DNA]</scope>
    <source>
        <strain evidence="8 9">BM-138-000479</strain>
    </source>
</reference>
<evidence type="ECO:0000256" key="6">
    <source>
        <dbReference type="SAM" id="Phobius"/>
    </source>
</evidence>
<dbReference type="Proteomes" id="UP001465668">
    <property type="component" value="Unassembled WGS sequence"/>
</dbReference>
<keyword evidence="3" id="KW-0804">Transcription</keyword>
<evidence type="ECO:0000256" key="5">
    <source>
        <dbReference type="SAM" id="MobiDB-lite"/>
    </source>
</evidence>
<keyword evidence="6" id="KW-0812">Transmembrane</keyword>
<keyword evidence="1" id="KW-0805">Transcription regulation</keyword>
<feature type="compositionally biased region" description="Pro residues" evidence="5">
    <location>
        <begin position="1"/>
        <end position="10"/>
    </location>
</feature>
<accession>A0ABR2XPR7</accession>
<evidence type="ECO:0000259" key="7">
    <source>
        <dbReference type="SMART" id="SM00906"/>
    </source>
</evidence>
<proteinExistence type="predicted"/>